<dbReference type="EMBL" id="JARGDH010000050">
    <property type="protein sequence ID" value="KAL0263985.1"/>
    <property type="molecule type" value="Genomic_DNA"/>
</dbReference>
<keyword evidence="9" id="KW-1005">Bacterial flagellum biogenesis</keyword>
<dbReference type="GO" id="GO:0006614">
    <property type="term" value="P:SRP-dependent cotranslational protein targeting to membrane"/>
    <property type="evidence" value="ECO:0007669"/>
    <property type="project" value="InterPro"/>
</dbReference>
<keyword evidence="8" id="KW-0547">Nucleotide-binding</keyword>
<comment type="subcellular location">
    <subcellularLocation>
        <location evidence="2">Cell membrane</location>
        <topology evidence="2">Multi-pass membrane protein</topology>
    </subcellularLocation>
    <subcellularLocation>
        <location evidence="1">Cell membrane</location>
        <topology evidence="1">Peripheral membrane protein</topology>
        <orientation evidence="1">Cytoplasmic side</orientation>
    </subcellularLocation>
</comment>
<evidence type="ECO:0000256" key="5">
    <source>
        <dbReference type="ARBA" id="ARBA00022448"/>
    </source>
</evidence>
<evidence type="ECO:0000313" key="21">
    <source>
        <dbReference type="EMBL" id="KAL0263985.1"/>
    </source>
</evidence>
<dbReference type="InterPro" id="IPR046118">
    <property type="entry name" value="DUF6115"/>
</dbReference>
<dbReference type="Gene3D" id="3.40.50.12790">
    <property type="entry name" value="FHIPEP family, domain 4"/>
    <property type="match status" value="1"/>
</dbReference>
<evidence type="ECO:0000259" key="20">
    <source>
        <dbReference type="SMART" id="SM00962"/>
    </source>
</evidence>
<dbReference type="GO" id="GO:0003924">
    <property type="term" value="F:GTPase activity"/>
    <property type="evidence" value="ECO:0007669"/>
    <property type="project" value="InterPro"/>
</dbReference>
<dbReference type="InterPro" id="IPR042196">
    <property type="entry name" value="FHIPEP_4"/>
</dbReference>
<keyword evidence="10" id="KW-0653">Protein transport</keyword>
<dbReference type="InterPro" id="IPR003593">
    <property type="entry name" value="AAA+_ATPase"/>
</dbReference>
<protein>
    <recommendedName>
        <fullName evidence="4">Flagellar biosynthesis protein FlhF</fullName>
    </recommendedName>
    <alternativeName>
        <fullName evidence="16">Flagella-associated GTP-binding protein</fullName>
    </alternativeName>
</protein>
<feature type="domain" description="AAA+ ATPase" evidence="19">
    <location>
        <begin position="546"/>
        <end position="697"/>
    </location>
</feature>
<name>A0AAW2H6R1_9NEOP</name>
<comment type="similarity">
    <text evidence="3">Belongs to the FHIPEP (flagella/HR/invasion proteins export pore) family.</text>
</comment>
<dbReference type="CDD" id="cd17873">
    <property type="entry name" value="FlhF"/>
    <property type="match status" value="1"/>
</dbReference>
<keyword evidence="6" id="KW-1003">Cell membrane</keyword>
<dbReference type="Gene3D" id="3.40.30.60">
    <property type="entry name" value="FHIPEP family, domain 1"/>
    <property type="match status" value="2"/>
</dbReference>
<keyword evidence="14" id="KW-1006">Bacterial flagellum protein export</keyword>
<evidence type="ECO:0000256" key="11">
    <source>
        <dbReference type="ARBA" id="ARBA00022989"/>
    </source>
</evidence>
<keyword evidence="7" id="KW-0812">Transmembrane</keyword>
<dbReference type="Gene3D" id="3.40.50.300">
    <property type="entry name" value="P-loop containing nucleotide triphosphate hydrolases"/>
    <property type="match status" value="2"/>
</dbReference>
<dbReference type="InterPro" id="IPR042194">
    <property type="entry name" value="FHIPEP_1"/>
</dbReference>
<dbReference type="Gene3D" id="1.10.8.540">
    <property type="entry name" value="FHIPEP family, domain 3"/>
    <property type="match status" value="1"/>
</dbReference>
<feature type="compositionally biased region" description="Basic and acidic residues" evidence="18">
    <location>
        <begin position="1577"/>
        <end position="1599"/>
    </location>
</feature>
<dbReference type="Pfam" id="PF19610">
    <property type="entry name" value="DUF6115"/>
    <property type="match status" value="1"/>
</dbReference>
<dbReference type="Pfam" id="PF03961">
    <property type="entry name" value="FapA"/>
    <property type="match status" value="1"/>
</dbReference>
<dbReference type="InterPro" id="IPR005646">
    <property type="entry name" value="FapA"/>
</dbReference>
<evidence type="ECO:0000256" key="14">
    <source>
        <dbReference type="ARBA" id="ARBA00023225"/>
    </source>
</evidence>
<comment type="function">
    <text evidence="15">Necessary for flagellar biosynthesis. May be involved in translocation of the flagellum.</text>
</comment>
<evidence type="ECO:0000256" key="7">
    <source>
        <dbReference type="ARBA" id="ARBA00022692"/>
    </source>
</evidence>
<reference evidence="21" key="1">
    <citation type="journal article" date="2024" name="Gigascience">
        <title>Chromosome-level genome of the poultry shaft louse Menopon gallinae provides insight into the host-switching and adaptive evolution of parasitic lice.</title>
        <authorList>
            <person name="Xu Y."/>
            <person name="Ma L."/>
            <person name="Liu S."/>
            <person name="Liang Y."/>
            <person name="Liu Q."/>
            <person name="He Z."/>
            <person name="Tian L."/>
            <person name="Duan Y."/>
            <person name="Cai W."/>
            <person name="Li H."/>
            <person name="Song F."/>
        </authorList>
    </citation>
    <scope>NUCLEOTIDE SEQUENCE</scope>
    <source>
        <strain evidence="21">Cailab_2023a</strain>
    </source>
</reference>
<evidence type="ECO:0000256" key="9">
    <source>
        <dbReference type="ARBA" id="ARBA00022795"/>
    </source>
</evidence>
<dbReference type="GO" id="GO:0005886">
    <property type="term" value="C:plasma membrane"/>
    <property type="evidence" value="ECO:0007669"/>
    <property type="project" value="UniProtKB-SubCell"/>
</dbReference>
<dbReference type="Pfam" id="PF00448">
    <property type="entry name" value="SRP54"/>
    <property type="match status" value="1"/>
</dbReference>
<evidence type="ECO:0000256" key="17">
    <source>
        <dbReference type="SAM" id="Coils"/>
    </source>
</evidence>
<keyword evidence="17" id="KW-0175">Coiled coil</keyword>
<evidence type="ECO:0000256" key="2">
    <source>
        <dbReference type="ARBA" id="ARBA00004651"/>
    </source>
</evidence>
<dbReference type="PANTHER" id="PTHR38032:SF1">
    <property type="entry name" value="RNA-BINDING PROTEIN KHPB N-TERMINAL DOMAIN-CONTAINING PROTEIN"/>
    <property type="match status" value="1"/>
</dbReference>
<dbReference type="InterPro" id="IPR032782">
    <property type="entry name" value="KhpB_N"/>
</dbReference>
<dbReference type="Gene3D" id="1.20.120.1380">
    <property type="entry name" value="Flagellar FlhF biosynthesis protein, N domain"/>
    <property type="match status" value="1"/>
</dbReference>
<evidence type="ECO:0000256" key="6">
    <source>
        <dbReference type="ARBA" id="ARBA00022475"/>
    </source>
</evidence>
<organism evidence="21">
    <name type="scientific">Menopon gallinae</name>
    <name type="common">poultry shaft louse</name>
    <dbReference type="NCBI Taxonomy" id="328185"/>
    <lineage>
        <taxon>Eukaryota</taxon>
        <taxon>Metazoa</taxon>
        <taxon>Ecdysozoa</taxon>
        <taxon>Arthropoda</taxon>
        <taxon>Hexapoda</taxon>
        <taxon>Insecta</taxon>
        <taxon>Pterygota</taxon>
        <taxon>Neoptera</taxon>
        <taxon>Paraneoptera</taxon>
        <taxon>Psocodea</taxon>
        <taxon>Troctomorpha</taxon>
        <taxon>Phthiraptera</taxon>
        <taxon>Amblycera</taxon>
        <taxon>Menoponidae</taxon>
        <taxon>Menopon</taxon>
    </lineage>
</organism>
<keyword evidence="12" id="KW-0342">GTP-binding</keyword>
<evidence type="ECO:0000256" key="4">
    <source>
        <dbReference type="ARBA" id="ARBA00014919"/>
    </source>
</evidence>
<keyword evidence="13" id="KW-0472">Membrane</keyword>
<comment type="caution">
    <text evidence="21">The sequence shown here is derived from an EMBL/GenBank/DDBJ whole genome shotgun (WGS) entry which is preliminary data.</text>
</comment>
<dbReference type="FunFam" id="3.40.50.300:FF:000695">
    <property type="entry name" value="Flagellar biosynthesis regulator FlhF"/>
    <property type="match status" value="1"/>
</dbReference>
<dbReference type="InterPro" id="IPR038247">
    <property type="entry name" value="Jag_N_dom_sf"/>
</dbReference>
<dbReference type="SUPFAM" id="SSF52540">
    <property type="entry name" value="P-loop containing nucleoside triphosphate hydrolases"/>
    <property type="match status" value="2"/>
</dbReference>
<dbReference type="InterPro" id="IPR000897">
    <property type="entry name" value="SRP54_GTPase_dom"/>
</dbReference>
<evidence type="ECO:0000259" key="19">
    <source>
        <dbReference type="SMART" id="SM00382"/>
    </source>
</evidence>
<evidence type="ECO:0000256" key="12">
    <source>
        <dbReference type="ARBA" id="ARBA00023134"/>
    </source>
</evidence>
<evidence type="ECO:0000256" key="16">
    <source>
        <dbReference type="ARBA" id="ARBA00030866"/>
    </source>
</evidence>
<dbReference type="Pfam" id="PF14804">
    <property type="entry name" value="Jag_N"/>
    <property type="match status" value="1"/>
</dbReference>
<evidence type="ECO:0000256" key="8">
    <source>
        <dbReference type="ARBA" id="ARBA00022741"/>
    </source>
</evidence>
<evidence type="ECO:0000256" key="10">
    <source>
        <dbReference type="ARBA" id="ARBA00022927"/>
    </source>
</evidence>
<evidence type="ECO:0000256" key="15">
    <source>
        <dbReference type="ARBA" id="ARBA00025337"/>
    </source>
</evidence>
<dbReference type="Gene3D" id="3.30.30.80">
    <property type="entry name" value="probable RNA-binding protein from clostridium symbiosum atcc 14940"/>
    <property type="match status" value="1"/>
</dbReference>
<feature type="region of interest" description="Disordered" evidence="18">
    <location>
        <begin position="1572"/>
        <end position="1600"/>
    </location>
</feature>
<proteinExistence type="inferred from homology"/>
<sequence length="1813" mass="201626">MPYQDVKWLLMQLIALGQLAKKKQHDKKMSCSQKLIFMELWMVPLSILALTAYSLSKKQFEQSKQIEQEKMLQEAREREGISREISPVVPLDPFSLELGYGLIPLVDKEKGTELLDKIVKVRREIALELGVVVPKIRGVEMGKGDIRLGHYMVINPPQGENALEGELTHDPAFGLPALWIEEGERLKAEKLGLTVVDPPSIIITHLTELIKRNVWEVFTRQDVQSMLDVLKKDYPAIVEELIKVFSLGEIQKVLQGLLKEQVSIRNLVVILESIVDNATLSKDVPFLIEKVRQALGRQICLQYVDEDMVLFCLTLEPTLERRIIDSRLENGTQVIAALEPEVSKALVNATLNALYQAQQQGSYPVLLCSEAARALVYSVLNREVSDLVVLSVPEIPKDIQRTVPQTGVFRLFSRKDLVEIAGFVNLNHNQVAYDQEKEKKKILEMAKKELPASSSLEAVLKEVKSLRSELANQKTVESHPHPTLQKIRSLLEENDFSCVYIEEILDRVKKEYSLQALDNFEAVETQVLSWIGESISFIKEPISKQQRKIFILVGPTGVGKTTTIAKLAAIYGIGHSPNAEALKVCMITIDNYRIGARKQIQTYGDIMGIPVKDVESFEALKKEIDLAKDSDLILVDTIGKSPNDYIKLAEMRELLSACGKEAEFHLALSCTTKTFDAREIMRQFSPFNYRSVILTKLDETTCIGNLISLLYENNKPLSYITDGQVVPQNIEMGEPDADLGMANVNVLMGIVPRYNISHLLSAGRRLRDVVVETEYGVSLIAGASGISQLANADESARLQFLEEIHGLGDYDVIIVDTGAGASSNVVAFAEVADDVIVVTTQEPTAITDAYSMVKILSQDCKEPIENLHLVINRVYSASEGEKVANKLVAINTNQRSEVPFEGLKEEDIGEPVNTQKVDKDTNEAQEALQEAEKNQKSIYLSGYDLEELLREAAIQLSTPMRKLSYEVLHQGRKGFMNVGASKWNILVYKDESATQLILPSDTNQELGLESEGVVSDENGEFFIRTTNEVFLKVTAPKGNGNAVTLEDVKSALEKKGISVYKQADLEKVLQEATGSYVAIAPREKFDPSQNPIMSIERDAENMLAYLSLTQPGRYGADIMEGDILTMLRRQGICEKAILTRNISDFVDRPLYEEPVLVARGLAPVDGKEGSINYFYKNEKQFKLKETSTGQVNFKETSLIQNVRKGEVLAERIPPTEGIEGYDLEGHYLPAKRGQEAEFIVGNNVEVSEDGSQLLASCDGYIVFKERVLHVENVYVIDGDVGPKTGNVYNNGAVLVKGSVMDGFTVEVMGNLEILGSVGRAKITSGGNVVMHLGVNGNQDAFIKAEGSIWAKFIENSHVSAHANVYVSDGILYSQVSAGESVICQGKRAKIVGGRIIARESVTSVDLGAVGSGETIVEVGFNPEDIQIFSELTEWQETLREEIEELAKNIQTANKQFRRQETGPALKQTILPSLKKEYKIISQEQILVNKELNELQVKLDETKANGHINVAHIAHHGVVIKINGIMQELVHEVSRVTFLADEDKIKAIPYDSQEAGMGIDLVDKAMFQSQLSAVQQRNKTEEERDIKERKKGELIQKPAEETEVISVGEKEAVSGGHLSLHGSIQNSSSSASSRAKSHQQQEVSTKLDKQLEESMRRLNSLTERNLGLADIHIESLRDLLKEANLAMESLESLVKRAERQSEQLNALCLNEEKVYASPVNLVREGGRVAFSIDQSLKKQANLVLSQRPYQEKQQSFTGAEMTGLSEQSRLREKEIISLYNQGISQTMIAKKLKMNLGEVELIVSLRARNSGRLF</sequence>
<dbReference type="InterPro" id="IPR046866">
    <property type="entry name" value="FapA_N"/>
</dbReference>
<accession>A0AAW2H6R1</accession>
<dbReference type="SMART" id="SM00382">
    <property type="entry name" value="AAA"/>
    <property type="match status" value="1"/>
</dbReference>
<dbReference type="Pfam" id="PF20250">
    <property type="entry name" value="FapA_N"/>
    <property type="match status" value="1"/>
</dbReference>
<feature type="coiled-coil region" evidence="17">
    <location>
        <begin position="1435"/>
        <end position="1462"/>
    </location>
</feature>
<dbReference type="GO" id="GO:0009306">
    <property type="term" value="P:protein secretion"/>
    <property type="evidence" value="ECO:0007669"/>
    <property type="project" value="InterPro"/>
</dbReference>
<keyword evidence="5" id="KW-0813">Transport</keyword>
<keyword evidence="11" id="KW-1133">Transmembrane helix</keyword>
<gene>
    <name evidence="21" type="ORF">PYX00_010856</name>
</gene>
<feature type="region of interest" description="Disordered" evidence="18">
    <location>
        <begin position="1617"/>
        <end position="1647"/>
    </location>
</feature>
<dbReference type="InterPro" id="IPR001712">
    <property type="entry name" value="T3SS_FHIPEP"/>
</dbReference>
<dbReference type="InterPro" id="IPR047040">
    <property type="entry name" value="FlhF__GTPase_dom"/>
</dbReference>
<dbReference type="SMART" id="SM00962">
    <property type="entry name" value="SRP54"/>
    <property type="match status" value="1"/>
</dbReference>
<dbReference type="InterPro" id="IPR042193">
    <property type="entry name" value="FHIPEP_3"/>
</dbReference>
<feature type="domain" description="SRP54-type proteins GTP-binding" evidence="20">
    <location>
        <begin position="547"/>
        <end position="744"/>
    </location>
</feature>
<evidence type="ECO:0000256" key="18">
    <source>
        <dbReference type="SAM" id="MobiDB-lite"/>
    </source>
</evidence>
<dbReference type="GO" id="GO:0005525">
    <property type="term" value="F:GTP binding"/>
    <property type="evidence" value="ECO:0007669"/>
    <property type="project" value="UniProtKB-KW"/>
</dbReference>
<dbReference type="InterPro" id="IPR046865">
    <property type="entry name" value="FapA_b_solenoid"/>
</dbReference>
<dbReference type="InterPro" id="IPR027417">
    <property type="entry name" value="P-loop_NTPase"/>
</dbReference>
<dbReference type="PANTHER" id="PTHR38032">
    <property type="entry name" value="POLYMERASE-RELATED"/>
    <property type="match status" value="1"/>
</dbReference>
<evidence type="ECO:0000256" key="3">
    <source>
        <dbReference type="ARBA" id="ARBA00008835"/>
    </source>
</evidence>
<evidence type="ECO:0000256" key="1">
    <source>
        <dbReference type="ARBA" id="ARBA00004413"/>
    </source>
</evidence>
<evidence type="ECO:0000256" key="13">
    <source>
        <dbReference type="ARBA" id="ARBA00023136"/>
    </source>
</evidence>
<feature type="compositionally biased region" description="Low complexity" evidence="18">
    <location>
        <begin position="1622"/>
        <end position="1640"/>
    </location>
</feature>
<dbReference type="Pfam" id="PF00771">
    <property type="entry name" value="FHIPEP"/>
    <property type="match status" value="1"/>
</dbReference>